<keyword evidence="4 8" id="KW-0822">Tryptophan biosynthesis</keyword>
<dbReference type="InterPro" id="IPR011060">
    <property type="entry name" value="RibuloseP-bd_barrel"/>
</dbReference>
<organism evidence="10 11">
    <name type="scientific">Desulfotignum phosphitoxidans DSM 13687</name>
    <dbReference type="NCBI Taxonomy" id="1286635"/>
    <lineage>
        <taxon>Bacteria</taxon>
        <taxon>Pseudomonadati</taxon>
        <taxon>Thermodesulfobacteriota</taxon>
        <taxon>Desulfobacteria</taxon>
        <taxon>Desulfobacterales</taxon>
        <taxon>Desulfobacteraceae</taxon>
        <taxon>Desulfotignum</taxon>
    </lineage>
</organism>
<keyword evidence="6 8" id="KW-0456">Lyase</keyword>
<comment type="catalytic activity">
    <reaction evidence="7 8">
        <text>(1S,2R)-1-C-(indol-3-yl)glycerol 3-phosphate + L-serine = D-glyceraldehyde 3-phosphate + L-tryptophan + H2O</text>
        <dbReference type="Rhea" id="RHEA:10532"/>
        <dbReference type="ChEBI" id="CHEBI:15377"/>
        <dbReference type="ChEBI" id="CHEBI:33384"/>
        <dbReference type="ChEBI" id="CHEBI:57912"/>
        <dbReference type="ChEBI" id="CHEBI:58866"/>
        <dbReference type="ChEBI" id="CHEBI:59776"/>
        <dbReference type="EC" id="4.2.1.20"/>
    </reaction>
</comment>
<keyword evidence="5 8" id="KW-0057">Aromatic amino acid biosynthesis</keyword>
<evidence type="ECO:0000313" key="10">
    <source>
        <dbReference type="EMBL" id="EMS78898.1"/>
    </source>
</evidence>
<dbReference type="AlphaFoldDB" id="S0FUX8"/>
<sequence>MLESYIRDKQKQKDLLLMTHIVMGYPSFDDSHAMVKHMVAAGVDLMELQIPFSEPMADGPVILKANQKALEQGATVAKCLAFAKDMAARYPIPFLFMTYANIPYRFGMAAFAKTTANIGLTGAIVPDLPMEEGAEYLQAMKKNQLSPIQMFSPGTSDARMAQIASIASGFIYCLARKGVTGAQTDLSDDLAQYLARCRKAASVPLAVGFGIKDRADMDFLAGRADIAVIGSETIRVMEKGGVAAVRDFIQGLSRSA</sequence>
<keyword evidence="11" id="KW-1185">Reference proteome</keyword>
<dbReference type="OrthoDB" id="9804578at2"/>
<dbReference type="Pfam" id="PF00290">
    <property type="entry name" value="Trp_syntA"/>
    <property type="match status" value="1"/>
</dbReference>
<dbReference type="GO" id="GO:0005829">
    <property type="term" value="C:cytosol"/>
    <property type="evidence" value="ECO:0007669"/>
    <property type="project" value="TreeGrafter"/>
</dbReference>
<dbReference type="GO" id="GO:0004834">
    <property type="term" value="F:tryptophan synthase activity"/>
    <property type="evidence" value="ECO:0007669"/>
    <property type="project" value="UniProtKB-UniRule"/>
</dbReference>
<proteinExistence type="inferred from homology"/>
<dbReference type="HAMAP" id="MF_00131">
    <property type="entry name" value="Trp_synth_alpha"/>
    <property type="match status" value="1"/>
</dbReference>
<dbReference type="Gene3D" id="3.20.20.70">
    <property type="entry name" value="Aldolase class I"/>
    <property type="match status" value="1"/>
</dbReference>
<feature type="active site" description="Proton acceptor" evidence="8">
    <location>
        <position position="47"/>
    </location>
</feature>
<dbReference type="UniPathway" id="UPA00035">
    <property type="reaction ID" value="UER00044"/>
</dbReference>
<comment type="similarity">
    <text evidence="8 9">Belongs to the TrpA family.</text>
</comment>
<evidence type="ECO:0000256" key="2">
    <source>
        <dbReference type="ARBA" id="ARBA00011270"/>
    </source>
</evidence>
<protein>
    <recommendedName>
        <fullName evidence="8">Tryptophan synthase alpha chain</fullName>
        <ecNumber evidence="8">4.2.1.20</ecNumber>
    </recommendedName>
</protein>
<evidence type="ECO:0000256" key="5">
    <source>
        <dbReference type="ARBA" id="ARBA00023141"/>
    </source>
</evidence>
<evidence type="ECO:0000256" key="4">
    <source>
        <dbReference type="ARBA" id="ARBA00022822"/>
    </source>
</evidence>
<dbReference type="PROSITE" id="PS00167">
    <property type="entry name" value="TRP_SYNTHASE_ALPHA"/>
    <property type="match status" value="1"/>
</dbReference>
<comment type="caution">
    <text evidence="10">The sequence shown here is derived from an EMBL/GenBank/DDBJ whole genome shotgun (WGS) entry which is preliminary data.</text>
</comment>
<dbReference type="PATRIC" id="fig|1286635.3.peg.2965"/>
<comment type="function">
    <text evidence="8">The alpha subunit is responsible for the aldol cleavage of indoleglycerol phosphate to indole and glyceraldehyde 3-phosphate.</text>
</comment>
<comment type="pathway">
    <text evidence="1 8">Amino-acid biosynthesis; L-tryptophan biosynthesis; L-tryptophan from chorismate: step 5/5.</text>
</comment>
<gene>
    <name evidence="8 10" type="primary">trpA</name>
    <name evidence="10" type="ORF">Dpo_6c00970</name>
</gene>
<evidence type="ECO:0000256" key="9">
    <source>
        <dbReference type="RuleBase" id="RU003662"/>
    </source>
</evidence>
<reference evidence="10 11" key="1">
    <citation type="journal article" date="2013" name="Genome Announc.">
        <title>Draft Genome Sequence of Desulfotignum phosphitoxidans DSM 13687 Strain FiPS-3.</title>
        <authorList>
            <person name="Poehlein A."/>
            <person name="Daniel R."/>
            <person name="Simeonova D.D."/>
        </authorList>
    </citation>
    <scope>NUCLEOTIDE SEQUENCE [LARGE SCALE GENOMIC DNA]</scope>
    <source>
        <strain evidence="10 11">DSM 13687</strain>
    </source>
</reference>
<keyword evidence="3 8" id="KW-0028">Amino-acid biosynthesis</keyword>
<dbReference type="PANTHER" id="PTHR43406:SF1">
    <property type="entry name" value="TRYPTOPHAN SYNTHASE ALPHA CHAIN, CHLOROPLASTIC"/>
    <property type="match status" value="1"/>
</dbReference>
<dbReference type="InterPro" id="IPR013785">
    <property type="entry name" value="Aldolase_TIM"/>
</dbReference>
<evidence type="ECO:0000256" key="3">
    <source>
        <dbReference type="ARBA" id="ARBA00022605"/>
    </source>
</evidence>
<comment type="subunit">
    <text evidence="2 8">Tetramer of two alpha and two beta chains.</text>
</comment>
<dbReference type="SUPFAM" id="SSF51366">
    <property type="entry name" value="Ribulose-phoshate binding barrel"/>
    <property type="match status" value="1"/>
</dbReference>
<evidence type="ECO:0000256" key="6">
    <source>
        <dbReference type="ARBA" id="ARBA00023239"/>
    </source>
</evidence>
<dbReference type="PANTHER" id="PTHR43406">
    <property type="entry name" value="TRYPTOPHAN SYNTHASE, ALPHA CHAIN"/>
    <property type="match status" value="1"/>
</dbReference>
<feature type="active site" description="Proton acceptor" evidence="8">
    <location>
        <position position="58"/>
    </location>
</feature>
<dbReference type="InterPro" id="IPR018204">
    <property type="entry name" value="Trp_synthase_alpha_AS"/>
</dbReference>
<dbReference type="EC" id="4.2.1.20" evidence="8"/>
<dbReference type="Proteomes" id="UP000014216">
    <property type="component" value="Unassembled WGS sequence"/>
</dbReference>
<dbReference type="RefSeq" id="WP_006966732.1">
    <property type="nucleotide sequence ID" value="NZ_APJX01000006.1"/>
</dbReference>
<dbReference type="InterPro" id="IPR002028">
    <property type="entry name" value="Trp_synthase_suA"/>
</dbReference>
<evidence type="ECO:0000256" key="8">
    <source>
        <dbReference type="HAMAP-Rule" id="MF_00131"/>
    </source>
</evidence>
<evidence type="ECO:0000313" key="11">
    <source>
        <dbReference type="Proteomes" id="UP000014216"/>
    </source>
</evidence>
<dbReference type="NCBIfam" id="TIGR00262">
    <property type="entry name" value="trpA"/>
    <property type="match status" value="1"/>
</dbReference>
<evidence type="ECO:0000256" key="1">
    <source>
        <dbReference type="ARBA" id="ARBA00004733"/>
    </source>
</evidence>
<evidence type="ECO:0000256" key="7">
    <source>
        <dbReference type="ARBA" id="ARBA00049047"/>
    </source>
</evidence>
<dbReference type="CDD" id="cd04724">
    <property type="entry name" value="Tryptophan_synthase_alpha"/>
    <property type="match status" value="1"/>
</dbReference>
<accession>S0FUX8</accession>
<name>S0FUX8_9BACT</name>
<dbReference type="EMBL" id="APJX01000006">
    <property type="protein sequence ID" value="EMS78898.1"/>
    <property type="molecule type" value="Genomic_DNA"/>
</dbReference>